<proteinExistence type="predicted"/>
<evidence type="ECO:0000256" key="1">
    <source>
        <dbReference type="SAM" id="SignalP"/>
    </source>
</evidence>
<dbReference type="EMBL" id="BDIP01004438">
    <property type="protein sequence ID" value="GIQ88837.1"/>
    <property type="molecule type" value="Genomic_DNA"/>
</dbReference>
<comment type="caution">
    <text evidence="2">The sequence shown here is derived from an EMBL/GenBank/DDBJ whole genome shotgun (WGS) entry which is preliminary data.</text>
</comment>
<dbReference type="Proteomes" id="UP000265618">
    <property type="component" value="Unassembled WGS sequence"/>
</dbReference>
<reference evidence="2 3" key="1">
    <citation type="journal article" date="2018" name="PLoS ONE">
        <title>The draft genome of Kipferlia bialata reveals reductive genome evolution in fornicate parasites.</title>
        <authorList>
            <person name="Tanifuji G."/>
            <person name="Takabayashi S."/>
            <person name="Kume K."/>
            <person name="Takagi M."/>
            <person name="Nakayama T."/>
            <person name="Kamikawa R."/>
            <person name="Inagaki Y."/>
            <person name="Hashimoto T."/>
        </authorList>
    </citation>
    <scope>NUCLEOTIDE SEQUENCE [LARGE SCALE GENOMIC DNA]</scope>
    <source>
        <strain evidence="2">NY0173</strain>
    </source>
</reference>
<evidence type="ECO:0000313" key="3">
    <source>
        <dbReference type="Proteomes" id="UP000265618"/>
    </source>
</evidence>
<accession>A0A9K3D651</accession>
<keyword evidence="1" id="KW-0732">Signal</keyword>
<name>A0A9K3D651_9EUKA</name>
<sequence length="62" mass="6609">MSSLLDALTLLILMAVCACETPAQTVFSDTTGSFGLDSTTYVNNMDVSWVVNVNMDLASVQC</sequence>
<feature type="signal peptide" evidence="1">
    <location>
        <begin position="1"/>
        <end position="19"/>
    </location>
</feature>
<feature type="chain" id="PRO_5039892016" evidence="1">
    <location>
        <begin position="20"/>
        <end position="62"/>
    </location>
</feature>
<evidence type="ECO:0000313" key="2">
    <source>
        <dbReference type="EMBL" id="GIQ88837.1"/>
    </source>
</evidence>
<keyword evidence="3" id="KW-1185">Reference proteome</keyword>
<organism evidence="2 3">
    <name type="scientific">Kipferlia bialata</name>
    <dbReference type="NCBI Taxonomy" id="797122"/>
    <lineage>
        <taxon>Eukaryota</taxon>
        <taxon>Metamonada</taxon>
        <taxon>Carpediemonas-like organisms</taxon>
        <taxon>Kipferlia</taxon>
    </lineage>
</organism>
<gene>
    <name evidence="2" type="ORF">KIPB_011177</name>
</gene>
<feature type="non-terminal residue" evidence="2">
    <location>
        <position position="1"/>
    </location>
</feature>
<protein>
    <submittedName>
        <fullName evidence="2">Uncharacterized protein</fullName>
    </submittedName>
</protein>
<dbReference type="AlphaFoldDB" id="A0A9K3D651"/>